<accession>A0A0J7YN14</accession>
<dbReference type="AlphaFoldDB" id="A0A0J7YN14"/>
<dbReference type="EMBL" id="KQ117180">
    <property type="protein sequence ID" value="KMS64982.1"/>
    <property type="molecule type" value="Genomic_DNA"/>
</dbReference>
<keyword evidence="1" id="KW-0342">GTP-binding</keyword>
<dbReference type="InterPro" id="IPR001114">
    <property type="entry name" value="Adenylosuccinate_synthetase"/>
</dbReference>
<dbReference type="Gene3D" id="1.10.300.10">
    <property type="entry name" value="Adenylosuccinate Synthetase, subunit A, domain 2"/>
    <property type="match status" value="1"/>
</dbReference>
<dbReference type="InterPro" id="IPR027417">
    <property type="entry name" value="P-loop_NTPase"/>
</dbReference>
<feature type="non-terminal residue" evidence="3">
    <location>
        <position position="1"/>
    </location>
</feature>
<dbReference type="GO" id="GO:0004019">
    <property type="term" value="F:adenylosuccinate synthase activity"/>
    <property type="evidence" value="ECO:0007669"/>
    <property type="project" value="InterPro"/>
</dbReference>
<dbReference type="OrthoDB" id="10265645at2759"/>
<dbReference type="PROSITE" id="PS00513">
    <property type="entry name" value="ADENYLOSUCCIN_SYN_2"/>
    <property type="match status" value="1"/>
</dbReference>
<keyword evidence="1" id="KW-0547">Nucleotide-binding</keyword>
<evidence type="ECO:0000313" key="4">
    <source>
        <dbReference type="Proteomes" id="UP000035740"/>
    </source>
</evidence>
<gene>
    <name evidence="3" type="ORF">BVRB_040650</name>
</gene>
<dbReference type="GO" id="GO:0005737">
    <property type="term" value="C:cytoplasm"/>
    <property type="evidence" value="ECO:0007669"/>
    <property type="project" value="TreeGrafter"/>
</dbReference>
<dbReference type="Gramene" id="KMS64982">
    <property type="protein sequence ID" value="KMS64982"/>
    <property type="gene ID" value="BVRB_040650"/>
</dbReference>
<feature type="active site" evidence="2">
    <location>
        <position position="16"/>
    </location>
</feature>
<evidence type="ECO:0000256" key="2">
    <source>
        <dbReference type="PROSITE-ProRule" id="PRU10134"/>
    </source>
</evidence>
<dbReference type="Proteomes" id="UP000035740">
    <property type="component" value="Unassembled WGS sequence"/>
</dbReference>
<dbReference type="PANTHER" id="PTHR11846:SF0">
    <property type="entry name" value="ADENYLOSUCCINATE SYNTHETASE"/>
    <property type="match status" value="1"/>
</dbReference>
<dbReference type="GO" id="GO:0046040">
    <property type="term" value="P:IMP metabolic process"/>
    <property type="evidence" value="ECO:0007669"/>
    <property type="project" value="TreeGrafter"/>
</dbReference>
<name>A0A0J7YN14_BETVV</name>
<dbReference type="InterPro" id="IPR042110">
    <property type="entry name" value="Adenylosuccinate_synth_dom2"/>
</dbReference>
<dbReference type="PANTHER" id="PTHR11846">
    <property type="entry name" value="ADENYLOSUCCINATE SYNTHETASE"/>
    <property type="match status" value="1"/>
</dbReference>
<dbReference type="GO" id="GO:0005525">
    <property type="term" value="F:GTP binding"/>
    <property type="evidence" value="ECO:0007669"/>
    <property type="project" value="UniProtKB-KW"/>
</dbReference>
<dbReference type="GO" id="GO:0044208">
    <property type="term" value="P:'de novo' AMP biosynthetic process"/>
    <property type="evidence" value="ECO:0007669"/>
    <property type="project" value="TreeGrafter"/>
</dbReference>
<proteinExistence type="predicted"/>
<reference evidence="3 4" key="1">
    <citation type="journal article" date="2014" name="Nature">
        <title>The genome of the recently domesticated crop plant sugar beet (Beta vulgaris).</title>
        <authorList>
            <person name="Dohm J.C."/>
            <person name="Minoche A.E."/>
            <person name="Holtgrawe D."/>
            <person name="Capella-Gutierrez S."/>
            <person name="Zakrzewski F."/>
            <person name="Tafer H."/>
            <person name="Rupp O."/>
            <person name="Sorensen T.R."/>
            <person name="Stracke R."/>
            <person name="Reinhardt R."/>
            <person name="Goesmann A."/>
            <person name="Kraft T."/>
            <person name="Schulz B."/>
            <person name="Stadler P.F."/>
            <person name="Schmidt T."/>
            <person name="Gabaldon T."/>
            <person name="Lehrach H."/>
            <person name="Weisshaar B."/>
            <person name="Himmelbauer H."/>
        </authorList>
    </citation>
    <scope>NUCLEOTIDE SEQUENCE [LARGE SCALE GENOMIC DNA]</scope>
    <source>
        <tissue evidence="3">Taproot</tissue>
    </source>
</reference>
<dbReference type="InterPro" id="IPR033128">
    <property type="entry name" value="Adenylosuccin_syn_Lys_AS"/>
</dbReference>
<sequence length="106" mass="12223">GIGTTKRGIGPCYSIKASRDNLRLGDLVGDWASFALKYRSLVESVQKTYHINYHDAAEEELKRFQTYRNVLSPYITDTVLLMSSMLRENRRILAEGRFFPPVLCRH</sequence>
<keyword evidence="4" id="KW-1185">Reference proteome</keyword>
<dbReference type="SUPFAM" id="SSF52540">
    <property type="entry name" value="P-loop containing nucleoside triphosphate hydrolases"/>
    <property type="match status" value="1"/>
</dbReference>
<protein>
    <submittedName>
        <fullName evidence="3">Uncharacterized protein</fullName>
    </submittedName>
</protein>
<dbReference type="Pfam" id="PF00709">
    <property type="entry name" value="Adenylsucc_synt"/>
    <property type="match status" value="1"/>
</dbReference>
<evidence type="ECO:0000313" key="3">
    <source>
        <dbReference type="EMBL" id="KMS64982.1"/>
    </source>
</evidence>
<evidence type="ECO:0000256" key="1">
    <source>
        <dbReference type="ARBA" id="ARBA00023134"/>
    </source>
</evidence>
<organism evidence="3 4">
    <name type="scientific">Beta vulgaris subsp. vulgaris</name>
    <name type="common">Beet</name>
    <dbReference type="NCBI Taxonomy" id="3555"/>
    <lineage>
        <taxon>Eukaryota</taxon>
        <taxon>Viridiplantae</taxon>
        <taxon>Streptophyta</taxon>
        <taxon>Embryophyta</taxon>
        <taxon>Tracheophyta</taxon>
        <taxon>Spermatophyta</taxon>
        <taxon>Magnoliopsida</taxon>
        <taxon>eudicotyledons</taxon>
        <taxon>Gunneridae</taxon>
        <taxon>Pentapetalae</taxon>
        <taxon>Caryophyllales</taxon>
        <taxon>Chenopodiaceae</taxon>
        <taxon>Betoideae</taxon>
        <taxon>Beta</taxon>
    </lineage>
</organism>